<protein>
    <submittedName>
        <fullName evidence="1">Uncharacterized protein</fullName>
    </submittedName>
</protein>
<name>A0ABD2ZGX4_9GENT</name>
<evidence type="ECO:0000313" key="2">
    <source>
        <dbReference type="Proteomes" id="UP001630127"/>
    </source>
</evidence>
<accession>A0ABD2ZGX4</accession>
<comment type="caution">
    <text evidence="1">The sequence shown here is derived from an EMBL/GenBank/DDBJ whole genome shotgun (WGS) entry which is preliminary data.</text>
</comment>
<reference evidence="1 2" key="1">
    <citation type="submission" date="2024-11" db="EMBL/GenBank/DDBJ databases">
        <title>A near-complete genome assembly of Cinchona calisaya.</title>
        <authorList>
            <person name="Lian D.C."/>
            <person name="Zhao X.W."/>
            <person name="Wei L."/>
        </authorList>
    </citation>
    <scope>NUCLEOTIDE SEQUENCE [LARGE SCALE GENOMIC DNA]</scope>
    <source>
        <tissue evidence="1">Nenye</tissue>
    </source>
</reference>
<proteinExistence type="predicted"/>
<organism evidence="1 2">
    <name type="scientific">Cinchona calisaya</name>
    <dbReference type="NCBI Taxonomy" id="153742"/>
    <lineage>
        <taxon>Eukaryota</taxon>
        <taxon>Viridiplantae</taxon>
        <taxon>Streptophyta</taxon>
        <taxon>Embryophyta</taxon>
        <taxon>Tracheophyta</taxon>
        <taxon>Spermatophyta</taxon>
        <taxon>Magnoliopsida</taxon>
        <taxon>eudicotyledons</taxon>
        <taxon>Gunneridae</taxon>
        <taxon>Pentapetalae</taxon>
        <taxon>asterids</taxon>
        <taxon>lamiids</taxon>
        <taxon>Gentianales</taxon>
        <taxon>Rubiaceae</taxon>
        <taxon>Cinchonoideae</taxon>
        <taxon>Cinchoneae</taxon>
        <taxon>Cinchona</taxon>
    </lineage>
</organism>
<dbReference type="EMBL" id="JBJUIK010000009">
    <property type="protein sequence ID" value="KAL3518721.1"/>
    <property type="molecule type" value="Genomic_DNA"/>
</dbReference>
<evidence type="ECO:0000313" key="1">
    <source>
        <dbReference type="EMBL" id="KAL3518721.1"/>
    </source>
</evidence>
<gene>
    <name evidence="1" type="ORF">ACH5RR_021310</name>
</gene>
<keyword evidence="2" id="KW-1185">Reference proteome</keyword>
<dbReference type="Proteomes" id="UP001630127">
    <property type="component" value="Unassembled WGS sequence"/>
</dbReference>
<dbReference type="AlphaFoldDB" id="A0ABD2ZGX4"/>
<sequence length="523" mass="60179">MGKEEVFGCETLSIGVRDSDGKLSNGERNLIELLLVSELDGRVKVELRLVKTYLLCARKFYWSSIQDSSVHVNELQLDTILLKLKDALLPAHSGTAPKFLQNLEDIQHLNLVTCRFRFQTLLEPLGEKLVFLYNFIGFVRMQGKYALALAQHGGVVATSASYLCHLCWFYRDDDPGSMSSIDSALNKLRLHKDDRGLNELKVESGLVKTFLLCDSKLDGYSNLKDSVCVNALHFYTLLVRLEDGLLPRDLAGEVSKFQQVLMTFKQEIRGTYARWRESSIKWSFLRSELHSSTSPWRNEFLHSLLENLEDILIWGEEVRDSRLETMLESLQERLLFLYNFICFVMMQGKHREKYNELHRKNKDLIGDVVKDAGVVIFSLYGNEIGEASAKEIDVKLFCILGKIKLMKAEMEEKYPVTLKFNFPSTNELGFINLLLENLKELAISSAKDRLGTIQHHQSFLESYLKKNEEDPTCYSNHTFENAQDHLEFFRSFLDNYMGQIQIQKHGQDLSPALLNQVHSGRMY</sequence>